<keyword evidence="5" id="KW-0030">Aminoacyl-tRNA synthetase</keyword>
<organism evidence="9 10">
    <name type="scientific">Engystomops pustulosus</name>
    <name type="common">Tungara frog</name>
    <name type="synonym">Physalaemus pustulosus</name>
    <dbReference type="NCBI Taxonomy" id="76066"/>
    <lineage>
        <taxon>Eukaryota</taxon>
        <taxon>Metazoa</taxon>
        <taxon>Chordata</taxon>
        <taxon>Craniata</taxon>
        <taxon>Vertebrata</taxon>
        <taxon>Euteleostomi</taxon>
        <taxon>Amphibia</taxon>
        <taxon>Batrachia</taxon>
        <taxon>Anura</taxon>
        <taxon>Neobatrachia</taxon>
        <taxon>Hyloidea</taxon>
        <taxon>Leptodactylidae</taxon>
        <taxon>Leiuperinae</taxon>
        <taxon>Engystomops</taxon>
    </lineage>
</organism>
<evidence type="ECO:0000259" key="8">
    <source>
        <dbReference type="Pfam" id="PF00133"/>
    </source>
</evidence>
<dbReference type="PRINTS" id="PR00984">
    <property type="entry name" value="TRNASYNTHILE"/>
</dbReference>
<evidence type="ECO:0000256" key="4">
    <source>
        <dbReference type="ARBA" id="ARBA00022917"/>
    </source>
</evidence>
<dbReference type="Pfam" id="PF00133">
    <property type="entry name" value="tRNA-synt_1"/>
    <property type="match status" value="1"/>
</dbReference>
<reference evidence="9" key="1">
    <citation type="thesis" date="2020" institute="ProQuest LLC" country="789 East Eisenhower Parkway, Ann Arbor, MI, USA">
        <title>Comparative Genomics and Chromosome Evolution.</title>
        <authorList>
            <person name="Mudd A.B."/>
        </authorList>
    </citation>
    <scope>NUCLEOTIDE SEQUENCE</scope>
    <source>
        <strain evidence="9">237g6f4</strain>
        <tissue evidence="9">Blood</tissue>
    </source>
</reference>
<dbReference type="Gene3D" id="3.40.50.620">
    <property type="entry name" value="HUPs"/>
    <property type="match status" value="1"/>
</dbReference>
<accession>A0AAV6YA86</accession>
<dbReference type="SUPFAM" id="SSF52374">
    <property type="entry name" value="Nucleotidylyl transferase"/>
    <property type="match status" value="1"/>
</dbReference>
<evidence type="ECO:0000256" key="2">
    <source>
        <dbReference type="ARBA" id="ARBA00022741"/>
    </source>
</evidence>
<proteinExistence type="predicted"/>
<evidence type="ECO:0000256" key="7">
    <source>
        <dbReference type="ARBA" id="ARBA00048359"/>
    </source>
</evidence>
<gene>
    <name evidence="9" type="ORF">GDO81_019325</name>
</gene>
<evidence type="ECO:0000256" key="6">
    <source>
        <dbReference type="ARBA" id="ARBA00032665"/>
    </source>
</evidence>
<dbReference type="InterPro" id="IPR002300">
    <property type="entry name" value="aa-tRNA-synth_Ia"/>
</dbReference>
<dbReference type="EMBL" id="WNYA01103108">
    <property type="protein sequence ID" value="KAG8534504.1"/>
    <property type="molecule type" value="Genomic_DNA"/>
</dbReference>
<evidence type="ECO:0000256" key="3">
    <source>
        <dbReference type="ARBA" id="ARBA00022840"/>
    </source>
</evidence>
<dbReference type="PANTHER" id="PTHR42780">
    <property type="entry name" value="SOLEUCYL-TRNA SYNTHETASE"/>
    <property type="match status" value="1"/>
</dbReference>
<dbReference type="InterPro" id="IPR014729">
    <property type="entry name" value="Rossmann-like_a/b/a_fold"/>
</dbReference>
<dbReference type="Proteomes" id="UP000824782">
    <property type="component" value="Unassembled WGS sequence"/>
</dbReference>
<dbReference type="GO" id="GO:0005524">
    <property type="term" value="F:ATP binding"/>
    <property type="evidence" value="ECO:0007669"/>
    <property type="project" value="UniProtKB-KW"/>
</dbReference>
<keyword evidence="1" id="KW-0436">Ligase</keyword>
<keyword evidence="10" id="KW-1185">Reference proteome</keyword>
<dbReference type="InterPro" id="IPR023586">
    <property type="entry name" value="Ile-tRNA-ligase_type2"/>
</dbReference>
<keyword evidence="3" id="KW-0067">ATP-binding</keyword>
<dbReference type="GO" id="GO:0004822">
    <property type="term" value="F:isoleucine-tRNA ligase activity"/>
    <property type="evidence" value="ECO:0007669"/>
    <property type="project" value="UniProtKB-EC"/>
</dbReference>
<keyword evidence="4" id="KW-0648">Protein biosynthesis</keyword>
<sequence length="113" mass="12681">MPPILWPVSCPNVALACPCSVDHLTIPSRCGKGVLRRVSEVFDCWFESGSMPYAQVHYPFQNRREFEDSFPADFIAEGIDQTRGWFYTLLVLSTALFGQPPFKNVIVNGLVLA</sequence>
<evidence type="ECO:0000256" key="5">
    <source>
        <dbReference type="ARBA" id="ARBA00023146"/>
    </source>
</evidence>
<comment type="caution">
    <text evidence="9">The sequence shown here is derived from an EMBL/GenBank/DDBJ whole genome shotgun (WGS) entry which is preliminary data.</text>
</comment>
<dbReference type="InterPro" id="IPR002301">
    <property type="entry name" value="Ile-tRNA-ligase"/>
</dbReference>
<name>A0AAV6YA86_ENGPU</name>
<evidence type="ECO:0000313" key="10">
    <source>
        <dbReference type="Proteomes" id="UP000824782"/>
    </source>
</evidence>
<keyword evidence="2" id="KW-0547">Nucleotide-binding</keyword>
<dbReference type="AlphaFoldDB" id="A0AAV6YA86"/>
<dbReference type="GO" id="GO:0006428">
    <property type="term" value="P:isoleucyl-tRNA aminoacylation"/>
    <property type="evidence" value="ECO:0007669"/>
    <property type="project" value="InterPro"/>
</dbReference>
<feature type="domain" description="Aminoacyl-tRNA synthetase class Ia" evidence="8">
    <location>
        <begin position="22"/>
        <end position="112"/>
    </location>
</feature>
<protein>
    <recommendedName>
        <fullName evidence="6">Isoleucyl-tRNA synthetase</fullName>
    </recommendedName>
</protein>
<feature type="non-terminal residue" evidence="9">
    <location>
        <position position="113"/>
    </location>
</feature>
<evidence type="ECO:0000256" key="1">
    <source>
        <dbReference type="ARBA" id="ARBA00022598"/>
    </source>
</evidence>
<dbReference type="PANTHER" id="PTHR42780:SF1">
    <property type="entry name" value="ISOLEUCINE--TRNA LIGASE, CYTOPLASMIC"/>
    <property type="match status" value="1"/>
</dbReference>
<comment type="catalytic activity">
    <reaction evidence="7">
        <text>tRNA(Ile) + L-isoleucine + ATP = L-isoleucyl-tRNA(Ile) + AMP + diphosphate</text>
        <dbReference type="Rhea" id="RHEA:11060"/>
        <dbReference type="Rhea" id="RHEA-COMP:9666"/>
        <dbReference type="Rhea" id="RHEA-COMP:9695"/>
        <dbReference type="ChEBI" id="CHEBI:30616"/>
        <dbReference type="ChEBI" id="CHEBI:33019"/>
        <dbReference type="ChEBI" id="CHEBI:58045"/>
        <dbReference type="ChEBI" id="CHEBI:78442"/>
        <dbReference type="ChEBI" id="CHEBI:78528"/>
        <dbReference type="ChEBI" id="CHEBI:456215"/>
        <dbReference type="EC" id="6.1.1.5"/>
    </reaction>
</comment>
<evidence type="ECO:0000313" key="9">
    <source>
        <dbReference type="EMBL" id="KAG8534504.1"/>
    </source>
</evidence>